<dbReference type="GO" id="GO:0006020">
    <property type="term" value="P:inositol metabolic process"/>
    <property type="evidence" value="ECO:0007669"/>
    <property type="project" value="TreeGrafter"/>
</dbReference>
<reference evidence="3 4" key="1">
    <citation type="submission" date="2020-09" db="EMBL/GenBank/DDBJ databases">
        <title>The Genome Sequence of Pseudomonas chlororaphis strain Qlu-1 - A phenazine-derivative-producing strain.</title>
        <authorList>
            <person name="Li L."/>
            <person name="Liu K."/>
        </authorList>
    </citation>
    <scope>NUCLEOTIDE SEQUENCE [LARGE SCALE GENOMIC DNA]</scope>
    <source>
        <strain evidence="4">qlu-1</strain>
    </source>
</reference>
<dbReference type="Gene3D" id="3.30.540.10">
    <property type="entry name" value="Fructose-1,6-Bisphosphatase, subunit A, domain 1"/>
    <property type="match status" value="1"/>
</dbReference>
<dbReference type="Proteomes" id="UP000516316">
    <property type="component" value="Chromosome"/>
</dbReference>
<evidence type="ECO:0000313" key="4">
    <source>
        <dbReference type="Proteomes" id="UP000516316"/>
    </source>
</evidence>
<protein>
    <submittedName>
        <fullName evidence="3">Inositol monophosphatase</fullName>
    </submittedName>
</protein>
<name>A0AAQ0ANI1_9PSED</name>
<dbReference type="GO" id="GO:0008934">
    <property type="term" value="F:inositol monophosphate 1-phosphatase activity"/>
    <property type="evidence" value="ECO:0007669"/>
    <property type="project" value="TreeGrafter"/>
</dbReference>
<dbReference type="PANTHER" id="PTHR20854">
    <property type="entry name" value="INOSITOL MONOPHOSPHATASE"/>
    <property type="match status" value="1"/>
</dbReference>
<dbReference type="PANTHER" id="PTHR20854:SF4">
    <property type="entry name" value="INOSITOL-1-MONOPHOSPHATASE-RELATED"/>
    <property type="match status" value="1"/>
</dbReference>
<feature type="binding site" evidence="2">
    <location>
        <position position="208"/>
    </location>
    <ligand>
        <name>Mg(2+)</name>
        <dbReference type="ChEBI" id="CHEBI:18420"/>
        <label>1</label>
        <note>catalytic</note>
    </ligand>
</feature>
<feature type="binding site" evidence="2">
    <location>
        <position position="79"/>
    </location>
    <ligand>
        <name>Mg(2+)</name>
        <dbReference type="ChEBI" id="CHEBI:18420"/>
        <label>1</label>
        <note>catalytic</note>
    </ligand>
</feature>
<evidence type="ECO:0000313" key="3">
    <source>
        <dbReference type="EMBL" id="QNR46589.1"/>
    </source>
</evidence>
<dbReference type="InterPro" id="IPR000760">
    <property type="entry name" value="Inositol_monophosphatase-like"/>
</dbReference>
<comment type="cofactor">
    <cofactor evidence="2">
        <name>Mg(2+)</name>
        <dbReference type="ChEBI" id="CHEBI:18420"/>
    </cofactor>
</comment>
<sequence>MSCLELLKPVTEKVLLAGRLLYAEWDRLDGPRGHGDKAEVDAEIEAILRKDLLELLDCDFWGEETGARLTDHEYCWVVDPNDGTSDFLLGRKGSAISVGLLHNAAPALGVVYAPVTSDRGPDCIAWAKGCHNIIRNGQAVFSRLDQKKLVPGSRVLVSAAAANKPDINAELCAPADYVPMPSIAYRLARVAAGDAVAGASLVPVSAHDVVGGHALLIGARGVLLNEEGIPISYDSEAQMARVSLRCFGGAPEACRELTRRNWERLF</sequence>
<accession>A0AAQ0ANI1</accession>
<dbReference type="AlphaFoldDB" id="A0AAQ0ANI1"/>
<feature type="binding site" evidence="2">
    <location>
        <position position="63"/>
    </location>
    <ligand>
        <name>Mg(2+)</name>
        <dbReference type="ChEBI" id="CHEBI:18420"/>
        <label>1</label>
        <note>catalytic</note>
    </ligand>
</feature>
<keyword evidence="2" id="KW-0479">Metal-binding</keyword>
<dbReference type="GO" id="GO:0046872">
    <property type="term" value="F:metal ion binding"/>
    <property type="evidence" value="ECO:0007669"/>
    <property type="project" value="UniProtKB-KW"/>
</dbReference>
<organism evidence="3 4">
    <name type="scientific">Pseudomonas chlororaphis</name>
    <dbReference type="NCBI Taxonomy" id="587753"/>
    <lineage>
        <taxon>Bacteria</taxon>
        <taxon>Pseudomonadati</taxon>
        <taxon>Pseudomonadota</taxon>
        <taxon>Gammaproteobacteria</taxon>
        <taxon>Pseudomonadales</taxon>
        <taxon>Pseudomonadaceae</taxon>
        <taxon>Pseudomonas</taxon>
    </lineage>
</organism>
<dbReference type="Pfam" id="PF00459">
    <property type="entry name" value="Inositol_P"/>
    <property type="match status" value="1"/>
</dbReference>
<keyword evidence="2" id="KW-0460">Magnesium</keyword>
<dbReference type="Gene3D" id="3.40.190.80">
    <property type="match status" value="1"/>
</dbReference>
<feature type="binding site" evidence="2">
    <location>
        <position position="82"/>
    </location>
    <ligand>
        <name>Mg(2+)</name>
        <dbReference type="ChEBI" id="CHEBI:18420"/>
        <label>1</label>
        <note>catalytic</note>
    </ligand>
</feature>
<gene>
    <name evidence="3" type="ORF">HLB40_23420</name>
</gene>
<dbReference type="RefSeq" id="WP_101283314.1">
    <property type="nucleotide sequence ID" value="NZ_CP025309.1"/>
</dbReference>
<dbReference type="SUPFAM" id="SSF56655">
    <property type="entry name" value="Carbohydrate phosphatase"/>
    <property type="match status" value="1"/>
</dbReference>
<proteinExistence type="inferred from homology"/>
<evidence type="ECO:0000256" key="2">
    <source>
        <dbReference type="PIRSR" id="PIRSR600760-2"/>
    </source>
</evidence>
<evidence type="ECO:0000256" key="1">
    <source>
        <dbReference type="ARBA" id="ARBA00009759"/>
    </source>
</evidence>
<dbReference type="EMBL" id="CP061079">
    <property type="protein sequence ID" value="QNR46589.1"/>
    <property type="molecule type" value="Genomic_DNA"/>
</dbReference>
<dbReference type="GO" id="GO:0007165">
    <property type="term" value="P:signal transduction"/>
    <property type="evidence" value="ECO:0007669"/>
    <property type="project" value="TreeGrafter"/>
</dbReference>
<comment type="similarity">
    <text evidence="1">Belongs to the inositol monophosphatase superfamily.</text>
</comment>